<proteinExistence type="predicted"/>
<gene>
    <name evidence="1" type="ORF">EC9_45290</name>
</gene>
<accession>A0A517M621</accession>
<reference evidence="1 2" key="1">
    <citation type="submission" date="2019-02" db="EMBL/GenBank/DDBJ databases">
        <title>Deep-cultivation of Planctomycetes and their phenomic and genomic characterization uncovers novel biology.</title>
        <authorList>
            <person name="Wiegand S."/>
            <person name="Jogler M."/>
            <person name="Boedeker C."/>
            <person name="Pinto D."/>
            <person name="Vollmers J."/>
            <person name="Rivas-Marin E."/>
            <person name="Kohn T."/>
            <person name="Peeters S.H."/>
            <person name="Heuer A."/>
            <person name="Rast P."/>
            <person name="Oberbeckmann S."/>
            <person name="Bunk B."/>
            <person name="Jeske O."/>
            <person name="Meyerdierks A."/>
            <person name="Storesund J.E."/>
            <person name="Kallscheuer N."/>
            <person name="Luecker S."/>
            <person name="Lage O.M."/>
            <person name="Pohl T."/>
            <person name="Merkel B.J."/>
            <person name="Hornburger P."/>
            <person name="Mueller R.-W."/>
            <person name="Bruemmer F."/>
            <person name="Labrenz M."/>
            <person name="Spormann A.M."/>
            <person name="Op den Camp H."/>
            <person name="Overmann J."/>
            <person name="Amann R."/>
            <person name="Jetten M.S.M."/>
            <person name="Mascher T."/>
            <person name="Medema M.H."/>
            <person name="Devos D.P."/>
            <person name="Kaster A.-K."/>
            <person name="Ovreas L."/>
            <person name="Rohde M."/>
            <person name="Galperin M.Y."/>
            <person name="Jogler C."/>
        </authorList>
    </citation>
    <scope>NUCLEOTIDE SEQUENCE [LARGE SCALE GENOMIC DNA]</scope>
    <source>
        <strain evidence="1 2">EC9</strain>
    </source>
</reference>
<dbReference type="AlphaFoldDB" id="A0A517M621"/>
<protein>
    <submittedName>
        <fullName evidence="1">Uncharacterized protein</fullName>
    </submittedName>
</protein>
<dbReference type="EMBL" id="CP036261">
    <property type="protein sequence ID" value="QDS90322.1"/>
    <property type="molecule type" value="Genomic_DNA"/>
</dbReference>
<dbReference type="OrthoDB" id="9929699at2"/>
<dbReference type="Proteomes" id="UP000319557">
    <property type="component" value="Chromosome"/>
</dbReference>
<name>A0A517M621_9BACT</name>
<evidence type="ECO:0000313" key="2">
    <source>
        <dbReference type="Proteomes" id="UP000319557"/>
    </source>
</evidence>
<sequence>MRYTAAEVGKMMGRLAETINQWAKDHEIGTWADGEQHITLIRGDDVPKVAKRLGVSMPAEIPPIEGRSFIEYEIPDGYVTVSQIRKALGSRMPIRQAIRDLDLASRHKAKTKKLFMSKGNVKALAKACRLPDPFVEPHEPGTNSPPPAGMMTALDIAATAGITNRRVVAMLRRHNRGIVDPTKKNRHVTTQKDFEVIAELEKMPNPFNGDAIKSLDSSGKPWTRYEDGSRRIFVALVHDGRGNQGDEVPQGWWCWEITPTDEFIIHAREYRSRQLCLSDALRRMKMDIKDLKLASDPLDSIRLKAWNFRISHDGVAEQLGISARVARRFLYGWPVRRPAEESIVESMRASRGV</sequence>
<organism evidence="1 2">
    <name type="scientific">Rosistilla ulvae</name>
    <dbReference type="NCBI Taxonomy" id="1930277"/>
    <lineage>
        <taxon>Bacteria</taxon>
        <taxon>Pseudomonadati</taxon>
        <taxon>Planctomycetota</taxon>
        <taxon>Planctomycetia</taxon>
        <taxon>Pirellulales</taxon>
        <taxon>Pirellulaceae</taxon>
        <taxon>Rosistilla</taxon>
    </lineage>
</organism>
<keyword evidence="2" id="KW-1185">Reference proteome</keyword>
<dbReference type="RefSeq" id="WP_145348153.1">
    <property type="nucleotide sequence ID" value="NZ_CP036261.1"/>
</dbReference>
<dbReference type="KEGG" id="ruv:EC9_45290"/>
<evidence type="ECO:0000313" key="1">
    <source>
        <dbReference type="EMBL" id="QDS90322.1"/>
    </source>
</evidence>